<dbReference type="Proteomes" id="UP000277300">
    <property type="component" value="Unassembled WGS sequence"/>
</dbReference>
<comment type="caution">
    <text evidence="3">The sequence shown here is derived from an EMBL/GenBank/DDBJ whole genome shotgun (WGS) entry which is preliminary data.</text>
</comment>
<dbReference type="EMBL" id="MBDO02000156">
    <property type="protein sequence ID" value="RLN61451.1"/>
    <property type="molecule type" value="Genomic_DNA"/>
</dbReference>
<keyword evidence="1" id="KW-0472">Membrane</keyword>
<evidence type="ECO:0000256" key="1">
    <source>
        <dbReference type="SAM" id="Phobius"/>
    </source>
</evidence>
<protein>
    <submittedName>
        <fullName evidence="3">Uncharacterized protein</fullName>
    </submittedName>
</protein>
<keyword evidence="1" id="KW-0812">Transmembrane</keyword>
<keyword evidence="1" id="KW-1133">Transmembrane helix</keyword>
<dbReference type="OrthoDB" id="74847at2759"/>
<feature type="transmembrane region" description="Helical" evidence="1">
    <location>
        <begin position="23"/>
        <end position="47"/>
    </location>
</feature>
<gene>
    <name evidence="2" type="ORF">BBJ29_002448</name>
    <name evidence="3" type="ORF">BBP00_00005406</name>
</gene>
<reference evidence="4 5" key="1">
    <citation type="submission" date="2018-07" db="EMBL/GenBank/DDBJ databases">
        <title>Genome sequencing of oomycete isolates from Chile give support for New Zealand origin for Phytophthora kernoviae and make available the first Nothophytophthora sp. genome.</title>
        <authorList>
            <person name="Studholme D.J."/>
            <person name="Sanfuentes E."/>
            <person name="Panda P."/>
            <person name="Hill R."/>
            <person name="Sambles C."/>
            <person name="Grant M."/>
            <person name="Williams N.M."/>
            <person name="Mcdougal R.L."/>
        </authorList>
    </citation>
    <scope>NUCLEOTIDE SEQUENCE [LARGE SCALE GENOMIC DNA]</scope>
    <source>
        <strain evidence="3">Chile6</strain>
        <strain evidence="2">Chile7</strain>
    </source>
</reference>
<dbReference type="EMBL" id="MBAD02001794">
    <property type="protein sequence ID" value="RLN51810.1"/>
    <property type="molecule type" value="Genomic_DNA"/>
</dbReference>
<accession>A0A3F2RQI7</accession>
<evidence type="ECO:0000313" key="3">
    <source>
        <dbReference type="EMBL" id="RLN61451.1"/>
    </source>
</evidence>
<evidence type="ECO:0000313" key="2">
    <source>
        <dbReference type="EMBL" id="RLN51810.1"/>
    </source>
</evidence>
<dbReference type="Proteomes" id="UP000284657">
    <property type="component" value="Unassembled WGS sequence"/>
</dbReference>
<evidence type="ECO:0000313" key="5">
    <source>
        <dbReference type="Proteomes" id="UP000284657"/>
    </source>
</evidence>
<feature type="transmembrane region" description="Helical" evidence="1">
    <location>
        <begin position="96"/>
        <end position="116"/>
    </location>
</feature>
<dbReference type="AlphaFoldDB" id="A0A3F2RQI7"/>
<proteinExistence type="predicted"/>
<evidence type="ECO:0000313" key="4">
    <source>
        <dbReference type="Proteomes" id="UP000277300"/>
    </source>
</evidence>
<organism evidence="3 4">
    <name type="scientific">Phytophthora kernoviae</name>
    <dbReference type="NCBI Taxonomy" id="325452"/>
    <lineage>
        <taxon>Eukaryota</taxon>
        <taxon>Sar</taxon>
        <taxon>Stramenopiles</taxon>
        <taxon>Oomycota</taxon>
        <taxon>Peronosporomycetes</taxon>
        <taxon>Peronosporales</taxon>
        <taxon>Peronosporaceae</taxon>
        <taxon>Phytophthora</taxon>
    </lineage>
</organism>
<sequence>MEAMRASAVATSSSDWLPDVVDLGLYLSSLLVHPPIVLCVLLVRLVVATSAKCLHAALDLPDVKSPQEDDLGFLANLALSSRPVLKDFLVKARKSLVDVFVFIFALVVFVATHALWLS</sequence>
<name>A0A3F2RQI7_9STRA</name>